<evidence type="ECO:0000256" key="10">
    <source>
        <dbReference type="ARBA" id="ARBA00023251"/>
    </source>
</evidence>
<evidence type="ECO:0000256" key="9">
    <source>
        <dbReference type="ARBA" id="ARBA00023136"/>
    </source>
</evidence>
<dbReference type="GO" id="GO:0050380">
    <property type="term" value="F:undecaprenyl-diphosphatase activity"/>
    <property type="evidence" value="ECO:0007669"/>
    <property type="project" value="UniProtKB-UniRule"/>
</dbReference>
<proteinExistence type="inferred from homology"/>
<dbReference type="HAMAP" id="MF_01006">
    <property type="entry name" value="Undec_diphosphatase"/>
    <property type="match status" value="1"/>
</dbReference>
<comment type="similarity">
    <text evidence="2 14">Belongs to the UppP family.</text>
</comment>
<keyword evidence="14" id="KW-0573">Peptidoglycan synthesis</keyword>
<dbReference type="Proteomes" id="UP000264062">
    <property type="component" value="Unassembled WGS sequence"/>
</dbReference>
<evidence type="ECO:0000256" key="5">
    <source>
        <dbReference type="ARBA" id="ARBA00022475"/>
    </source>
</evidence>
<dbReference type="PANTHER" id="PTHR30622">
    <property type="entry name" value="UNDECAPRENYL-DIPHOSPHATASE"/>
    <property type="match status" value="1"/>
</dbReference>
<keyword evidence="8 14" id="KW-1133">Transmembrane helix</keyword>
<evidence type="ECO:0000256" key="3">
    <source>
        <dbReference type="ARBA" id="ARBA00012374"/>
    </source>
</evidence>
<evidence type="ECO:0000256" key="11">
    <source>
        <dbReference type="ARBA" id="ARBA00032707"/>
    </source>
</evidence>
<name>A0A350HBT0_UNCW3</name>
<sequence>MNIFTAIFLGAIQGLTEFLPISSSGHLSLANSLLNIPQDNLFFEVVLHLGTLFAVIIFMRKKIALLLFGAYRELSNKEKTEKTNLRYIGYIIAGIMPAVIFALFFNDMIENAFSNMRFIGIFFLITATLLFSTKFFSGRKELNLKKSLIVGTAQIFALFPGISRSGTTISAGIISGLDRERACDFSFFMAMPLIFAAFAKEMMDSHAKFDINVLTGFLSSFIFGYISVFFLYKILKSDKFYYFSYYLAIIGVFTIIRSVV</sequence>
<feature type="transmembrane region" description="Helical" evidence="14">
    <location>
        <begin position="182"/>
        <end position="199"/>
    </location>
</feature>
<comment type="catalytic activity">
    <reaction evidence="13 14">
        <text>di-trans,octa-cis-undecaprenyl diphosphate + H2O = di-trans,octa-cis-undecaprenyl phosphate + phosphate + H(+)</text>
        <dbReference type="Rhea" id="RHEA:28094"/>
        <dbReference type="ChEBI" id="CHEBI:15377"/>
        <dbReference type="ChEBI" id="CHEBI:15378"/>
        <dbReference type="ChEBI" id="CHEBI:43474"/>
        <dbReference type="ChEBI" id="CHEBI:58405"/>
        <dbReference type="ChEBI" id="CHEBI:60392"/>
        <dbReference type="EC" id="3.6.1.27"/>
    </reaction>
</comment>
<dbReference type="GO" id="GO:0009252">
    <property type="term" value="P:peptidoglycan biosynthetic process"/>
    <property type="evidence" value="ECO:0007669"/>
    <property type="project" value="UniProtKB-KW"/>
</dbReference>
<dbReference type="EMBL" id="DMZY01000219">
    <property type="protein sequence ID" value="HAV92996.1"/>
    <property type="molecule type" value="Genomic_DNA"/>
</dbReference>
<comment type="miscellaneous">
    <text evidence="14">Bacitracin is thought to be involved in the inhibition of peptidoglycan synthesis by sequestering undecaprenyl diphosphate, thereby reducing the pool of lipid carrier available.</text>
</comment>
<reference evidence="15 16" key="1">
    <citation type="journal article" date="2018" name="Nat. Biotechnol.">
        <title>A standardized bacterial taxonomy based on genome phylogeny substantially revises the tree of life.</title>
        <authorList>
            <person name="Parks D.H."/>
            <person name="Chuvochina M."/>
            <person name="Waite D.W."/>
            <person name="Rinke C."/>
            <person name="Skarshewski A."/>
            <person name="Chaumeil P.A."/>
            <person name="Hugenholtz P."/>
        </authorList>
    </citation>
    <scope>NUCLEOTIDE SEQUENCE [LARGE SCALE GENOMIC DNA]</scope>
    <source>
        <strain evidence="15">UBA9956</strain>
    </source>
</reference>
<evidence type="ECO:0000256" key="7">
    <source>
        <dbReference type="ARBA" id="ARBA00022801"/>
    </source>
</evidence>
<keyword evidence="9 14" id="KW-0472">Membrane</keyword>
<dbReference type="PANTHER" id="PTHR30622:SF2">
    <property type="entry name" value="UNDECAPRENYL-DIPHOSPHATASE"/>
    <property type="match status" value="1"/>
</dbReference>
<organism evidence="15 16">
    <name type="scientific">candidate division WOR-3 bacterium</name>
    <dbReference type="NCBI Taxonomy" id="2052148"/>
    <lineage>
        <taxon>Bacteria</taxon>
        <taxon>Bacteria division WOR-3</taxon>
    </lineage>
</organism>
<feature type="transmembrane region" description="Helical" evidence="14">
    <location>
        <begin position="87"/>
        <end position="105"/>
    </location>
</feature>
<comment type="function">
    <text evidence="14">Catalyzes the dephosphorylation of undecaprenyl diphosphate (UPP). Confers resistance to bacitracin.</text>
</comment>
<evidence type="ECO:0000313" key="15">
    <source>
        <dbReference type="EMBL" id="HAV92996.1"/>
    </source>
</evidence>
<gene>
    <name evidence="14" type="primary">uppP</name>
    <name evidence="15" type="ORF">DCW38_07460</name>
</gene>
<keyword evidence="14" id="KW-0133">Cell shape</keyword>
<dbReference type="InterPro" id="IPR003824">
    <property type="entry name" value="UppP"/>
</dbReference>
<keyword evidence="7 14" id="KW-0378">Hydrolase</keyword>
<feature type="transmembrane region" description="Helical" evidence="14">
    <location>
        <begin position="117"/>
        <end position="136"/>
    </location>
</feature>
<evidence type="ECO:0000256" key="13">
    <source>
        <dbReference type="ARBA" id="ARBA00047594"/>
    </source>
</evidence>
<dbReference type="GO" id="GO:0005886">
    <property type="term" value="C:plasma membrane"/>
    <property type="evidence" value="ECO:0007669"/>
    <property type="project" value="UniProtKB-SubCell"/>
</dbReference>
<keyword evidence="5 14" id="KW-1003">Cell membrane</keyword>
<evidence type="ECO:0000256" key="6">
    <source>
        <dbReference type="ARBA" id="ARBA00022692"/>
    </source>
</evidence>
<feature type="transmembrane region" description="Helical" evidence="14">
    <location>
        <begin position="239"/>
        <end position="259"/>
    </location>
</feature>
<dbReference type="EC" id="3.6.1.27" evidence="3 14"/>
<evidence type="ECO:0000256" key="1">
    <source>
        <dbReference type="ARBA" id="ARBA00004651"/>
    </source>
</evidence>
<evidence type="ECO:0000256" key="8">
    <source>
        <dbReference type="ARBA" id="ARBA00022989"/>
    </source>
</evidence>
<dbReference type="GO" id="GO:0046677">
    <property type="term" value="P:response to antibiotic"/>
    <property type="evidence" value="ECO:0007669"/>
    <property type="project" value="UniProtKB-UniRule"/>
</dbReference>
<keyword evidence="10 14" id="KW-0046">Antibiotic resistance</keyword>
<keyword evidence="6 14" id="KW-0812">Transmembrane</keyword>
<dbReference type="AlphaFoldDB" id="A0A350HBT0"/>
<comment type="subcellular location">
    <subcellularLocation>
        <location evidence="1 14">Cell membrane</location>
        <topology evidence="1 14">Multi-pass membrane protein</topology>
    </subcellularLocation>
</comment>
<evidence type="ECO:0000256" key="4">
    <source>
        <dbReference type="ARBA" id="ARBA00021581"/>
    </source>
</evidence>
<keyword evidence="14" id="KW-0961">Cell wall biogenesis/degradation</keyword>
<evidence type="ECO:0000313" key="16">
    <source>
        <dbReference type="Proteomes" id="UP000264062"/>
    </source>
</evidence>
<comment type="caution">
    <text evidence="15">The sequence shown here is derived from an EMBL/GenBank/DDBJ whole genome shotgun (WGS) entry which is preliminary data.</text>
</comment>
<evidence type="ECO:0000256" key="14">
    <source>
        <dbReference type="HAMAP-Rule" id="MF_01006"/>
    </source>
</evidence>
<accession>A0A350HBT0</accession>
<dbReference type="GO" id="GO:0071555">
    <property type="term" value="P:cell wall organization"/>
    <property type="evidence" value="ECO:0007669"/>
    <property type="project" value="UniProtKB-KW"/>
</dbReference>
<dbReference type="GO" id="GO:0008360">
    <property type="term" value="P:regulation of cell shape"/>
    <property type="evidence" value="ECO:0007669"/>
    <property type="project" value="UniProtKB-KW"/>
</dbReference>
<feature type="transmembrane region" description="Helical" evidence="14">
    <location>
        <begin position="211"/>
        <end position="232"/>
    </location>
</feature>
<protein>
    <recommendedName>
        <fullName evidence="4 14">Undecaprenyl-diphosphatase</fullName>
        <ecNumber evidence="3 14">3.6.1.27</ecNumber>
    </recommendedName>
    <alternativeName>
        <fullName evidence="12 14">Bacitracin resistance protein</fullName>
    </alternativeName>
    <alternativeName>
        <fullName evidence="11 14">Undecaprenyl pyrophosphate phosphatase</fullName>
    </alternativeName>
</protein>
<evidence type="ECO:0000256" key="2">
    <source>
        <dbReference type="ARBA" id="ARBA00010621"/>
    </source>
</evidence>
<evidence type="ECO:0000256" key="12">
    <source>
        <dbReference type="ARBA" id="ARBA00032932"/>
    </source>
</evidence>
<dbReference type="Pfam" id="PF02673">
    <property type="entry name" value="BacA"/>
    <property type="match status" value="1"/>
</dbReference>